<dbReference type="InterPro" id="IPR001356">
    <property type="entry name" value="HD"/>
</dbReference>
<dbReference type="GO" id="GO:0005667">
    <property type="term" value="C:transcription regulator complex"/>
    <property type="evidence" value="ECO:0007669"/>
    <property type="project" value="TreeGrafter"/>
</dbReference>
<reference evidence="12" key="2">
    <citation type="journal article" date="2013" name="Nat. Genet.">
        <title>The draft genomes of soft-shell turtle and green sea turtle yield insights into the development and evolution of the turtle-specific body plan.</title>
        <authorList>
            <person name="Wang Z."/>
            <person name="Pascual-Anaya J."/>
            <person name="Zadissa A."/>
            <person name="Li W."/>
            <person name="Niimura Y."/>
            <person name="Huang Z."/>
            <person name="Li C."/>
            <person name="White S."/>
            <person name="Xiong Z."/>
            <person name="Fang D."/>
            <person name="Wang B."/>
            <person name="Ming Y."/>
            <person name="Chen Y."/>
            <person name="Zheng Y."/>
            <person name="Kuraku S."/>
            <person name="Pignatelli M."/>
            <person name="Herrero J."/>
            <person name="Beal K."/>
            <person name="Nozawa M."/>
            <person name="Li Q."/>
            <person name="Wang J."/>
            <person name="Zhang H."/>
            <person name="Yu L."/>
            <person name="Shigenobu S."/>
            <person name="Wang J."/>
            <person name="Liu J."/>
            <person name="Flicek P."/>
            <person name="Searle S."/>
            <person name="Wang J."/>
            <person name="Kuratani S."/>
            <person name="Yin Y."/>
            <person name="Aken B."/>
            <person name="Zhang G."/>
            <person name="Irie N."/>
        </authorList>
    </citation>
    <scope>NUCLEOTIDE SEQUENCE [LARGE SCALE GENOMIC DNA]</scope>
    <source>
        <strain evidence="12">Daiwa-1</strain>
    </source>
</reference>
<accession>K7G8M6</accession>
<dbReference type="HOGENOM" id="CLU_1113550_0_0_1"/>
<comment type="similarity">
    <text evidence="2">Belongs to the SIX/Sine oculis homeobox family.</text>
</comment>
<evidence type="ECO:0000256" key="7">
    <source>
        <dbReference type="PROSITE-ProRule" id="PRU00108"/>
    </source>
</evidence>
<dbReference type="InterPro" id="IPR009057">
    <property type="entry name" value="Homeodomain-like_sf"/>
</dbReference>
<dbReference type="PANTHER" id="PTHR10390:SF33">
    <property type="entry name" value="PROTEIN OPTIX"/>
    <property type="match status" value="1"/>
</dbReference>
<evidence type="ECO:0000256" key="5">
    <source>
        <dbReference type="ARBA" id="ARBA00023155"/>
    </source>
</evidence>
<keyword evidence="5 7" id="KW-0371">Homeobox</keyword>
<evidence type="ECO:0000256" key="9">
    <source>
        <dbReference type="SAM" id="MobiDB-lite"/>
    </source>
</evidence>
<comment type="subcellular location">
    <subcellularLocation>
        <location evidence="1 7 8">Nucleus</location>
    </subcellularLocation>
</comment>
<reference evidence="11" key="4">
    <citation type="submission" date="2025-09" db="UniProtKB">
        <authorList>
            <consortium name="Ensembl"/>
        </authorList>
    </citation>
    <scope>IDENTIFICATION</scope>
</reference>
<evidence type="ECO:0000256" key="4">
    <source>
        <dbReference type="ARBA" id="ARBA00023125"/>
    </source>
</evidence>
<dbReference type="STRING" id="13735.ENSPSIP00000016637"/>
<dbReference type="SMART" id="SM00389">
    <property type="entry name" value="HOX"/>
    <property type="match status" value="1"/>
</dbReference>
<organism evidence="11 12">
    <name type="scientific">Pelodiscus sinensis</name>
    <name type="common">Chinese softshell turtle</name>
    <name type="synonym">Trionyx sinensis</name>
    <dbReference type="NCBI Taxonomy" id="13735"/>
    <lineage>
        <taxon>Eukaryota</taxon>
        <taxon>Metazoa</taxon>
        <taxon>Chordata</taxon>
        <taxon>Craniata</taxon>
        <taxon>Vertebrata</taxon>
        <taxon>Euteleostomi</taxon>
        <taxon>Archelosauria</taxon>
        <taxon>Testudinata</taxon>
        <taxon>Testudines</taxon>
        <taxon>Cryptodira</taxon>
        <taxon>Trionychia</taxon>
        <taxon>Trionychidae</taxon>
        <taxon>Pelodiscus</taxon>
    </lineage>
</organism>
<sequence length="250" mass="27219">SLSSPHSPCALMPLPLSLFPPGQVARVCEALQKSGEFERLARFLWALPPALTFRCHLASPWVPACPKLLGSHTSALLVPNCSQASPYGAQGTLGGLDQHSSCRRQSSTFPKSNMQHKASSFKEKTRNLLREWYLQDPYPNPSHKRQLAHATGLTPTQVGNWFKNRRQRDRAASAKHSIQHKGSLILNRGWRMSTAAPRAGRHIPAQLTATAVSGFPLPALSRALAFPTTGPFVASTIVMATSPSDSERDG</sequence>
<dbReference type="GO" id="GO:0000981">
    <property type="term" value="F:DNA-binding transcription factor activity, RNA polymerase II-specific"/>
    <property type="evidence" value="ECO:0007669"/>
    <property type="project" value="TreeGrafter"/>
</dbReference>
<dbReference type="FunFam" id="1.10.10.60:FF:000046">
    <property type="entry name" value="SIX homeobox 3"/>
    <property type="match status" value="1"/>
</dbReference>
<dbReference type="GeneTree" id="ENSGT00940000160346"/>
<reference evidence="11" key="3">
    <citation type="submission" date="2025-08" db="UniProtKB">
        <authorList>
            <consortium name="Ensembl"/>
        </authorList>
    </citation>
    <scope>IDENTIFICATION</scope>
</reference>
<reference evidence="12" key="1">
    <citation type="submission" date="2011-10" db="EMBL/GenBank/DDBJ databases">
        <authorList>
            <consortium name="Soft-shell Turtle Genome Consortium"/>
        </authorList>
    </citation>
    <scope>NUCLEOTIDE SEQUENCE [LARGE SCALE GENOMIC DNA]</scope>
    <source>
        <strain evidence="12">Daiwa-1</strain>
    </source>
</reference>
<evidence type="ECO:0000256" key="6">
    <source>
        <dbReference type="ARBA" id="ARBA00023242"/>
    </source>
</evidence>
<dbReference type="GO" id="GO:0001654">
    <property type="term" value="P:eye development"/>
    <property type="evidence" value="ECO:0007669"/>
    <property type="project" value="TreeGrafter"/>
</dbReference>
<dbReference type="EMBL" id="AGCU01126424">
    <property type="status" value="NOT_ANNOTATED_CDS"/>
    <property type="molecule type" value="Genomic_DNA"/>
</dbReference>
<keyword evidence="4 7" id="KW-0238">DNA-binding</keyword>
<evidence type="ECO:0000256" key="2">
    <source>
        <dbReference type="ARBA" id="ARBA00008161"/>
    </source>
</evidence>
<proteinExistence type="inferred from homology"/>
<feature type="region of interest" description="Disordered" evidence="9">
    <location>
        <begin position="95"/>
        <end position="121"/>
    </location>
</feature>
<keyword evidence="6 7" id="KW-0539">Nucleus</keyword>
<dbReference type="PANTHER" id="PTHR10390">
    <property type="entry name" value="HOMEOBOX PROTEIN SIX"/>
    <property type="match status" value="1"/>
</dbReference>
<evidence type="ECO:0000256" key="1">
    <source>
        <dbReference type="ARBA" id="ARBA00004123"/>
    </source>
</evidence>
<dbReference type="Pfam" id="PF00046">
    <property type="entry name" value="Homeodomain"/>
    <property type="match status" value="1"/>
</dbReference>
<keyword evidence="3" id="KW-0217">Developmental protein</keyword>
<evidence type="ECO:0000313" key="11">
    <source>
        <dbReference type="Ensembl" id="ENSPSIP00000016637.1"/>
    </source>
</evidence>
<feature type="compositionally biased region" description="Polar residues" evidence="9">
    <location>
        <begin position="103"/>
        <end position="118"/>
    </location>
</feature>
<evidence type="ECO:0000256" key="3">
    <source>
        <dbReference type="ARBA" id="ARBA00022473"/>
    </source>
</evidence>
<dbReference type="Proteomes" id="UP000007267">
    <property type="component" value="Unassembled WGS sequence"/>
</dbReference>
<protein>
    <recommendedName>
        <fullName evidence="10">Homeobox domain-containing protein</fullName>
    </recommendedName>
</protein>
<evidence type="ECO:0000256" key="8">
    <source>
        <dbReference type="RuleBase" id="RU000682"/>
    </source>
</evidence>
<dbReference type="SUPFAM" id="SSF46689">
    <property type="entry name" value="Homeodomain-like"/>
    <property type="match status" value="1"/>
</dbReference>
<dbReference type="eggNOG" id="KOG0775">
    <property type="taxonomic scope" value="Eukaryota"/>
</dbReference>
<feature type="domain" description="Homeobox" evidence="10">
    <location>
        <begin position="112"/>
        <end position="172"/>
    </location>
</feature>
<dbReference type="CDD" id="cd00086">
    <property type="entry name" value="homeodomain"/>
    <property type="match status" value="1"/>
</dbReference>
<dbReference type="GO" id="GO:0005634">
    <property type="term" value="C:nucleus"/>
    <property type="evidence" value="ECO:0007669"/>
    <property type="project" value="UniProtKB-SubCell"/>
</dbReference>
<evidence type="ECO:0000259" key="10">
    <source>
        <dbReference type="PROSITE" id="PS50071"/>
    </source>
</evidence>
<name>K7G8M6_PELSI</name>
<dbReference type="Gene3D" id="1.10.10.60">
    <property type="entry name" value="Homeodomain-like"/>
    <property type="match status" value="1"/>
</dbReference>
<dbReference type="GO" id="GO:0000978">
    <property type="term" value="F:RNA polymerase II cis-regulatory region sequence-specific DNA binding"/>
    <property type="evidence" value="ECO:0007669"/>
    <property type="project" value="TreeGrafter"/>
</dbReference>
<dbReference type="AlphaFoldDB" id="K7G8M6"/>
<dbReference type="PROSITE" id="PS50071">
    <property type="entry name" value="HOMEOBOX_2"/>
    <property type="match status" value="1"/>
</dbReference>
<evidence type="ECO:0000313" key="12">
    <source>
        <dbReference type="Proteomes" id="UP000007267"/>
    </source>
</evidence>
<keyword evidence="12" id="KW-1185">Reference proteome</keyword>
<feature type="DNA-binding region" description="Homeobox" evidence="7">
    <location>
        <begin position="114"/>
        <end position="173"/>
    </location>
</feature>
<dbReference type="Ensembl" id="ENSPSIT00000016713.1">
    <property type="protein sequence ID" value="ENSPSIP00000016637.1"/>
    <property type="gene ID" value="ENSPSIG00000014820.1"/>
</dbReference>